<comment type="similarity">
    <text evidence="2 6">Belongs to the ABC-3 integral membrane protein family.</text>
</comment>
<dbReference type="GO" id="GO:0055085">
    <property type="term" value="P:transmembrane transport"/>
    <property type="evidence" value="ECO:0007669"/>
    <property type="project" value="InterPro"/>
</dbReference>
<name>A0A2T4VXH6_9HYPH</name>
<keyword evidence="5 7" id="KW-0472">Membrane</keyword>
<dbReference type="SUPFAM" id="SSF81345">
    <property type="entry name" value="ABC transporter involved in vitamin B12 uptake, BtuC"/>
    <property type="match status" value="1"/>
</dbReference>
<evidence type="ECO:0000256" key="5">
    <source>
        <dbReference type="ARBA" id="ARBA00023136"/>
    </source>
</evidence>
<feature type="transmembrane region" description="Helical" evidence="7">
    <location>
        <begin position="60"/>
        <end position="84"/>
    </location>
</feature>
<feature type="transmembrane region" description="Helical" evidence="7">
    <location>
        <begin position="250"/>
        <end position="268"/>
    </location>
</feature>
<evidence type="ECO:0000256" key="2">
    <source>
        <dbReference type="ARBA" id="ARBA00008034"/>
    </source>
</evidence>
<dbReference type="InterPro" id="IPR001626">
    <property type="entry name" value="ABC_TroCD"/>
</dbReference>
<evidence type="ECO:0000313" key="9">
    <source>
        <dbReference type="Proteomes" id="UP000240811"/>
    </source>
</evidence>
<evidence type="ECO:0000313" key="8">
    <source>
        <dbReference type="EMBL" id="PTL86473.1"/>
    </source>
</evidence>
<evidence type="ECO:0008006" key="10">
    <source>
        <dbReference type="Google" id="ProtNLM"/>
    </source>
</evidence>
<dbReference type="Gene3D" id="1.10.3470.10">
    <property type="entry name" value="ABC transporter involved in vitamin B12 uptake, BtuC"/>
    <property type="match status" value="1"/>
</dbReference>
<dbReference type="PANTHER" id="PTHR30477">
    <property type="entry name" value="ABC-TRANSPORTER METAL-BINDING PROTEIN"/>
    <property type="match status" value="1"/>
</dbReference>
<evidence type="ECO:0000256" key="4">
    <source>
        <dbReference type="ARBA" id="ARBA00022989"/>
    </source>
</evidence>
<gene>
    <name evidence="8" type="ORF">C4617_03500</name>
</gene>
<keyword evidence="6" id="KW-0813">Transport</keyword>
<dbReference type="EMBL" id="PSQJ01000003">
    <property type="protein sequence ID" value="PTL86473.1"/>
    <property type="molecule type" value="Genomic_DNA"/>
</dbReference>
<dbReference type="GO" id="GO:0071281">
    <property type="term" value="P:cellular response to iron ion"/>
    <property type="evidence" value="ECO:0007669"/>
    <property type="project" value="UniProtKB-ARBA"/>
</dbReference>
<evidence type="ECO:0000256" key="1">
    <source>
        <dbReference type="ARBA" id="ARBA00004141"/>
    </source>
</evidence>
<sequence>MNNIIDYAVLPLQFPAIQNSFLIGMIVVIPMAILSCFVILKKQSFVGEAISHSVLPGIVVAHVIGLPLEIGAFIAGMICTLSAGYLKEKSHFQEDILLSLVFSGMFAIGTILMLKVKSSIHFNHILLGDMFGISKSDIIITGIFSLISISFLLLKRNDLLLIIFDPLHARSIQIPVKLLHYIFLVILSLVIVISLKSIGIILPPAVLVLPGATAFLLSKRHTTMILVSVVISVLCTFLGIYISFFINSASAPTIVMLMVICFVFSYFYSISKKKTKRNTA</sequence>
<accession>A0A2T4VXH6</accession>
<dbReference type="FunFam" id="1.10.3470.10:FF:000003">
    <property type="entry name" value="Iron ABC transporter permease SitD"/>
    <property type="match status" value="1"/>
</dbReference>
<dbReference type="Proteomes" id="UP000240811">
    <property type="component" value="Unassembled WGS sequence"/>
</dbReference>
<dbReference type="AlphaFoldDB" id="A0A2T4VXH6"/>
<feature type="transmembrane region" description="Helical" evidence="7">
    <location>
        <begin position="136"/>
        <end position="154"/>
    </location>
</feature>
<reference evidence="9" key="1">
    <citation type="submission" date="2018-02" db="EMBL/GenBank/DDBJ databases">
        <title>Genome sequence of Candidatus Liberibacter europaeus.</title>
        <authorList>
            <person name="Frampton R.A."/>
            <person name="Thompson S.M."/>
            <person name="David C."/>
            <person name="Addison S.M."/>
            <person name="Smith G.R."/>
        </authorList>
    </citation>
    <scope>NUCLEOTIDE SEQUENCE [LARGE SCALE GENOMIC DNA]</scope>
</reference>
<organism evidence="8 9">
    <name type="scientific">Candidatus Liberibacter europaeus</name>
    <dbReference type="NCBI Taxonomy" id="744859"/>
    <lineage>
        <taxon>Bacteria</taxon>
        <taxon>Pseudomonadati</taxon>
        <taxon>Pseudomonadota</taxon>
        <taxon>Alphaproteobacteria</taxon>
        <taxon>Hyphomicrobiales</taxon>
        <taxon>Rhizobiaceae</taxon>
        <taxon>Liberibacter</taxon>
    </lineage>
</organism>
<comment type="caution">
    <text evidence="8">The sequence shown here is derived from an EMBL/GenBank/DDBJ whole genome shotgun (WGS) entry which is preliminary data.</text>
</comment>
<feature type="transmembrane region" description="Helical" evidence="7">
    <location>
        <begin position="21"/>
        <end position="40"/>
    </location>
</feature>
<protein>
    <recommendedName>
        <fullName evidence="10">Zinc ABC transporter permease</fullName>
    </recommendedName>
</protein>
<feature type="transmembrane region" description="Helical" evidence="7">
    <location>
        <begin position="96"/>
        <end position="116"/>
    </location>
</feature>
<comment type="subcellular location">
    <subcellularLocation>
        <location evidence="6">Cell membrane</location>
        <topology evidence="6">Multi-pass membrane protein</topology>
    </subcellularLocation>
    <subcellularLocation>
        <location evidence="1">Membrane</location>
        <topology evidence="1">Multi-pass membrane protein</topology>
    </subcellularLocation>
</comment>
<evidence type="ECO:0000256" key="3">
    <source>
        <dbReference type="ARBA" id="ARBA00022692"/>
    </source>
</evidence>
<feature type="transmembrane region" description="Helical" evidence="7">
    <location>
        <begin position="200"/>
        <end position="217"/>
    </location>
</feature>
<dbReference type="PANTHER" id="PTHR30477:SF24">
    <property type="entry name" value="IRON TRANSPORT SYSTEM MEMBRANE PROTEIN HI_0359-RELATED"/>
    <property type="match status" value="1"/>
</dbReference>
<dbReference type="CDD" id="cd06550">
    <property type="entry name" value="TM_ABC_iron-siderophores_like"/>
    <property type="match status" value="1"/>
</dbReference>
<dbReference type="InterPro" id="IPR037294">
    <property type="entry name" value="ABC_BtuC-like"/>
</dbReference>
<dbReference type="GO" id="GO:0010043">
    <property type="term" value="P:response to zinc ion"/>
    <property type="evidence" value="ECO:0007669"/>
    <property type="project" value="TreeGrafter"/>
</dbReference>
<evidence type="ECO:0000256" key="7">
    <source>
        <dbReference type="SAM" id="Phobius"/>
    </source>
</evidence>
<proteinExistence type="inferred from homology"/>
<dbReference type="Pfam" id="PF00950">
    <property type="entry name" value="ABC-3"/>
    <property type="match status" value="1"/>
</dbReference>
<dbReference type="GO" id="GO:0043190">
    <property type="term" value="C:ATP-binding cassette (ABC) transporter complex"/>
    <property type="evidence" value="ECO:0007669"/>
    <property type="project" value="InterPro"/>
</dbReference>
<feature type="transmembrane region" description="Helical" evidence="7">
    <location>
        <begin position="224"/>
        <end position="244"/>
    </location>
</feature>
<feature type="transmembrane region" description="Helical" evidence="7">
    <location>
        <begin position="174"/>
        <end position="194"/>
    </location>
</feature>
<keyword evidence="4 7" id="KW-1133">Transmembrane helix</keyword>
<evidence type="ECO:0000256" key="6">
    <source>
        <dbReference type="RuleBase" id="RU003943"/>
    </source>
</evidence>
<keyword evidence="3 6" id="KW-0812">Transmembrane</keyword>